<dbReference type="GeneID" id="70092825"/>
<evidence type="ECO:0008006" key="3">
    <source>
        <dbReference type="Google" id="ProtNLM"/>
    </source>
</evidence>
<evidence type="ECO:0000313" key="2">
    <source>
        <dbReference type="Proteomes" id="UP000679388"/>
    </source>
</evidence>
<dbReference type="Proteomes" id="UP000679388">
    <property type="component" value="Chromosome"/>
</dbReference>
<protein>
    <recommendedName>
        <fullName evidence="3">Outer membrane assembly lipoprotein YfiO</fullName>
    </recommendedName>
</protein>
<name>A0AAX1MF13_ACIJU</name>
<organism evidence="1 2">
    <name type="scientific">Acinetobacter junii</name>
    <dbReference type="NCBI Taxonomy" id="40215"/>
    <lineage>
        <taxon>Bacteria</taxon>
        <taxon>Pseudomonadati</taxon>
        <taxon>Pseudomonadota</taxon>
        <taxon>Gammaproteobacteria</taxon>
        <taxon>Moraxellales</taxon>
        <taxon>Moraxellaceae</taxon>
        <taxon>Acinetobacter</taxon>
    </lineage>
</organism>
<dbReference type="RefSeq" id="WP_212638427.1">
    <property type="nucleotide sequence ID" value="NZ_CP059558.1"/>
</dbReference>
<accession>A0AAX1MF13</accession>
<sequence length="704" mass="81538">MKLQNISILKPILYTFITAISIQAQSIYAGAENICEPNLHLDDRDLNGCSNLPVLYPSNDSQTNTALLLSDLGLAEIEPMLIDQNLWDATFGYVPFDAANVSLATKNKIQNQRNELTVKDEIIFDERCYSFNSGNYAFINQVKTHKLIPANEKLVLINERKKMNQCNNKIALISIDPNWSTTTRQYASYLNASILFYNANYSSSTKIFTVLTSVEDAWLKETAQYMLIRTTLNSAYATGVDQYGDVYLDNINQNLLKQFLGHITNYLNTYPNGRYVASARGFLRRGFWLSKRQDLLVNEIVWQIQNPKSKFYNLDMGQLPAEIDRRIFSSNSFELKNLKDPFFLTIYNLMNMRDYKTEHYQPITWSQLNAQKDFFKTQPELFNYLRAIHLFFIQNKPKDALNYLPKSNTKNSNYLQLSQTFLKGQIFEKLGQNQTAEEYWTNQLAQARTLYQKGLFETALSKHLNIKQDYSAFIGKQAKISQPNLQRQFITQQANIDILDKIIQSNQSTVDQKQAAIHTLLSKSLVHQRFDLFQRKYSYLPKNANEYKGYSSEKEHLKNKPVFANFIWNGSNITAQLKCDNLLTLTQQLSKLSNDPLLNICLGEFMRSEQGYSLQQLSYDEQQKPTIGGKIFARGEIYKDIIKSSRKDDLYAYALYRAIQCYAPSGINDCGGIEVTKKTRKQWYDQIKRDYPTSTWAKSLKYYW</sequence>
<gene>
    <name evidence="1" type="ORF">H2677_09875</name>
</gene>
<dbReference type="EMBL" id="CP059558">
    <property type="protein sequence ID" value="QUY35586.1"/>
    <property type="molecule type" value="Genomic_DNA"/>
</dbReference>
<evidence type="ECO:0000313" key="1">
    <source>
        <dbReference type="EMBL" id="QUY35586.1"/>
    </source>
</evidence>
<dbReference type="AlphaFoldDB" id="A0AAX1MF13"/>
<reference evidence="1" key="1">
    <citation type="submission" date="2020-07" db="EMBL/GenBank/DDBJ databases">
        <title>Acinetobacter junii strain YR7 chromosome and plasmid pNDM-YR7.</title>
        <authorList>
            <person name="Tang B."/>
        </authorList>
    </citation>
    <scope>NUCLEOTIDE SEQUENCE</scope>
    <source>
        <strain evidence="1">YR7</strain>
    </source>
</reference>
<proteinExistence type="predicted"/>